<feature type="compositionally biased region" description="Basic and acidic residues" evidence="8">
    <location>
        <begin position="1326"/>
        <end position="1342"/>
    </location>
</feature>
<dbReference type="InterPro" id="IPR011989">
    <property type="entry name" value="ARM-like"/>
</dbReference>
<dbReference type="Pfam" id="PF12717">
    <property type="entry name" value="Cnd1"/>
    <property type="match status" value="1"/>
</dbReference>
<evidence type="ECO:0000256" key="6">
    <source>
        <dbReference type="ARBA" id="ARBA00023306"/>
    </source>
</evidence>
<feature type="compositionally biased region" description="Basic and acidic residues" evidence="8">
    <location>
        <begin position="1714"/>
        <end position="1729"/>
    </location>
</feature>
<evidence type="ECO:0000256" key="5">
    <source>
        <dbReference type="ARBA" id="ARBA00023242"/>
    </source>
</evidence>
<dbReference type="InterPro" id="IPR002921">
    <property type="entry name" value="Fungal_lipase-type"/>
</dbReference>
<dbReference type="PANTHER" id="PTHR14222:SF2">
    <property type="entry name" value="CONDENSIN COMPLEX SUBUNIT 1"/>
    <property type="match status" value="1"/>
</dbReference>
<keyword evidence="5" id="KW-0539">Nucleus</keyword>
<feature type="domain" description="Condensin complex subunit 1 C-terminal" evidence="10">
    <location>
        <begin position="1453"/>
        <end position="1610"/>
    </location>
</feature>
<reference evidence="11 12" key="1">
    <citation type="submission" date="2024-02" db="EMBL/GenBank/DDBJ databases">
        <authorList>
            <person name="Chen Y."/>
            <person name="Shah S."/>
            <person name="Dougan E. K."/>
            <person name="Thang M."/>
            <person name="Chan C."/>
        </authorList>
    </citation>
    <scope>NUCLEOTIDE SEQUENCE [LARGE SCALE GENOMIC DNA]</scope>
</reference>
<gene>
    <name evidence="11" type="ORF">CCMP2556_LOCUS39029</name>
</gene>
<feature type="region of interest" description="Disordered" evidence="8">
    <location>
        <begin position="1714"/>
        <end position="1737"/>
    </location>
</feature>
<feature type="compositionally biased region" description="Basic and acidic residues" evidence="8">
    <location>
        <begin position="2115"/>
        <end position="2124"/>
    </location>
</feature>
<feature type="region of interest" description="Disordered" evidence="8">
    <location>
        <begin position="2107"/>
        <end position="2147"/>
    </location>
</feature>
<dbReference type="Proteomes" id="UP001642484">
    <property type="component" value="Unassembled WGS sequence"/>
</dbReference>
<dbReference type="Gene3D" id="1.25.10.10">
    <property type="entry name" value="Leucine-rich Repeat Variant"/>
    <property type="match status" value="1"/>
</dbReference>
<evidence type="ECO:0000256" key="2">
    <source>
        <dbReference type="ARBA" id="ARBA00022618"/>
    </source>
</evidence>
<dbReference type="Pfam" id="PF01764">
    <property type="entry name" value="Lipase_3"/>
    <property type="match status" value="1"/>
</dbReference>
<dbReference type="InterPro" id="IPR026971">
    <property type="entry name" value="CND1/NCAPD3"/>
</dbReference>
<dbReference type="InterPro" id="IPR016024">
    <property type="entry name" value="ARM-type_fold"/>
</dbReference>
<dbReference type="InterPro" id="IPR029058">
    <property type="entry name" value="AB_hydrolase_fold"/>
</dbReference>
<keyword evidence="7" id="KW-0175">Coiled coil</keyword>
<accession>A0ABP0PUP7</accession>
<feature type="coiled-coil region" evidence="7">
    <location>
        <begin position="423"/>
        <end position="468"/>
    </location>
</feature>
<evidence type="ECO:0008006" key="13">
    <source>
        <dbReference type="Google" id="ProtNLM"/>
    </source>
</evidence>
<keyword evidence="4" id="KW-0226">DNA condensation</keyword>
<evidence type="ECO:0000256" key="7">
    <source>
        <dbReference type="SAM" id="Coils"/>
    </source>
</evidence>
<keyword evidence="6" id="KW-0131">Cell cycle</keyword>
<evidence type="ECO:0000259" key="10">
    <source>
        <dbReference type="Pfam" id="PF12717"/>
    </source>
</evidence>
<organism evidence="11 12">
    <name type="scientific">Durusdinium trenchii</name>
    <dbReference type="NCBI Taxonomy" id="1381693"/>
    <lineage>
        <taxon>Eukaryota</taxon>
        <taxon>Sar</taxon>
        <taxon>Alveolata</taxon>
        <taxon>Dinophyceae</taxon>
        <taxon>Suessiales</taxon>
        <taxon>Symbiodiniaceae</taxon>
        <taxon>Durusdinium</taxon>
    </lineage>
</organism>
<evidence type="ECO:0000256" key="4">
    <source>
        <dbReference type="ARBA" id="ARBA00023067"/>
    </source>
</evidence>
<evidence type="ECO:0000256" key="1">
    <source>
        <dbReference type="ARBA" id="ARBA00004123"/>
    </source>
</evidence>
<protein>
    <recommendedName>
        <fullName evidence="13">Condensin complex subunit 1</fullName>
    </recommendedName>
</protein>
<proteinExistence type="predicted"/>
<evidence type="ECO:0000313" key="12">
    <source>
        <dbReference type="Proteomes" id="UP001642484"/>
    </source>
</evidence>
<keyword evidence="3" id="KW-0498">Mitosis</keyword>
<feature type="region of interest" description="Disordered" evidence="8">
    <location>
        <begin position="1326"/>
        <end position="1345"/>
    </location>
</feature>
<comment type="caution">
    <text evidence="11">The sequence shown here is derived from an EMBL/GenBank/DDBJ whole genome shotgun (WGS) entry which is preliminary data.</text>
</comment>
<dbReference type="Gene3D" id="3.40.50.1820">
    <property type="entry name" value="alpha/beta hydrolase"/>
    <property type="match status" value="1"/>
</dbReference>
<feature type="compositionally biased region" description="Low complexity" evidence="8">
    <location>
        <begin position="2129"/>
        <end position="2147"/>
    </location>
</feature>
<evidence type="ECO:0000256" key="8">
    <source>
        <dbReference type="SAM" id="MobiDB-lite"/>
    </source>
</evidence>
<evidence type="ECO:0000259" key="9">
    <source>
        <dbReference type="Pfam" id="PF01764"/>
    </source>
</evidence>
<name>A0ABP0PUP7_9DINO</name>
<evidence type="ECO:0000313" key="11">
    <source>
        <dbReference type="EMBL" id="CAK9079236.1"/>
    </source>
</evidence>
<comment type="subcellular location">
    <subcellularLocation>
        <location evidence="1">Nucleus</location>
    </subcellularLocation>
</comment>
<feature type="region of interest" description="Disordered" evidence="8">
    <location>
        <begin position="492"/>
        <end position="513"/>
    </location>
</feature>
<dbReference type="InterPro" id="IPR032682">
    <property type="entry name" value="Cnd1_C"/>
</dbReference>
<feature type="region of interest" description="Disordered" evidence="8">
    <location>
        <begin position="79"/>
        <end position="99"/>
    </location>
</feature>
<dbReference type="SUPFAM" id="SSF53474">
    <property type="entry name" value="alpha/beta-Hydrolases"/>
    <property type="match status" value="1"/>
</dbReference>
<keyword evidence="12" id="KW-1185">Reference proteome</keyword>
<dbReference type="PANTHER" id="PTHR14222">
    <property type="entry name" value="CONDENSIN"/>
    <property type="match status" value="1"/>
</dbReference>
<dbReference type="EMBL" id="CAXAMN010023629">
    <property type="protein sequence ID" value="CAK9079236.1"/>
    <property type="molecule type" value="Genomic_DNA"/>
</dbReference>
<dbReference type="SUPFAM" id="SSF48371">
    <property type="entry name" value="ARM repeat"/>
    <property type="match status" value="1"/>
</dbReference>
<feature type="domain" description="Fungal lipase-type" evidence="9">
    <location>
        <begin position="1047"/>
        <end position="1205"/>
    </location>
</feature>
<sequence length="2147" mass="237305">MKASSREWLGGVVDLLADAAKRLVAEAGRLRGAKSKERCRGRLGEEKSDASAKALRNVCKVSAFFLRWTCERLLSAAKKRPGRTRRGKAEQQAAAEEAKEASKALERQRALALNELHGLLARGPGDQGFGSEIQTHAGALSSLFATGFGWRNAHPIDPMTWKERCLGSGSATLLRGNKWLALKGKETKQAALQCIAVPLLQEGQQHSNLLVATVSKLLHGLRGAEGTAAFAAECLLQAHTTPLPRLFLVELTQHCTAQELTSQGAFQRSLAAFLVALSERLPHVVLANISVLLPLLDVDCYPIRQAIVESIGQLLAAEGRQLPSGAHAAQPEEEGGEDPRHIELIAELETLFTRFLDKSVWVRYRVLQTLNNLASNNGLPRELWPRVLDLAIRRMQDTASMSRKAAMQLVRKLVEFHPYGPALKGSGDERAKAEKLLNEIQERLKKLKAEELAELEGAELEGAELEAAEPAEKRRRCKGKTETDVSIAREVDKDLNAQGEDEEPTEDNATGRHVAREKQREALQRMEQCYAQRVHFVELLDAAEARLRALLGSKTATDVTEAIGVVVELRLRGVPAAAKAFHQVLGLVWSRHAPIKDAAVDAFYRMHLEGRDVASAAQAMLDIYKDGFSSGTLTHTHLASVQELIQQAAEKELIVASQVIPTMLSALSEPGSAPCALRALTALSASGHEALSKAMPKLQEFVVQRSGSPAERLESCRLVCQLLLRFLGSAKTAVADSTVARLCAVSQECSCVVVQHFVKGDISPQWFPAAMCAMDPPADAAHRSPDKARPSGELAGKSGPVSLRRVWENIFNRMICGILGGQSEGAAWKQDVQDDGEIEAGLGTTGVWLVLFFCSAGMSHGFHDPTGATWFVKMQMLRIYAFLSLASLIPESVAGARTRELHDSAAGVENGQRRGNSSGMTEGCRRDKTCDVYDCHTVTIPSVSEITELNDKLQEIHEHTLGSHQVLTHRESLILRTSLRLAMLAYGRNDGKGLSYHELRTEKEVSMLELQFKSFRHKEHKTDDTAHLVAYLFKVQGSEGPGVGIALSYKGSTNLADWKANMATWPRSMFPTIPELKNVKVHRGFLAHKRRLDARMSDAPMAPLKTTLAKWGVETSAKSFREFLLAGQWSWLLTVGHSLGGAMAAISGLELAVHTSRAGQQKQVHVVGVGTAIPGNQKFSDAMDGFITPKGGLRIANDGDNIPFMGYGLVWLWRSTRVVHGYEWILPHLARKRLKKLKMHIQYDIFDWATKPARFVFPKVGQSYTSKAQQLGSYTDKALGVKPVAVPQLGAVAFVAGHLALRMLIFLEGLQSALKRKRMAQEEAKMAEQREKTKEKKVEKAETSMGGVGLEEREAEAFAQLAESGLLYSNRLLDRVKPLLFACLLDKELRGYPLIRRVGAISLCKFMTVSKRFCEENLQLLFSVLFPRNGKSQLSGATQDAFAEGGLLEDLTLRQSLLVAVGDLLFRHPNVVEPWTGRLYATLSAPAEETGSAVDLRLTALLVLTHLVLNDMMKPRPVLLIRALWLTACKHEATARVARILFQELAKRSTNVVYNLLPEIVARLPEHVEPGVEGGAVARVQYIMQFVEKEKHIEGLIEKFTLRLEQCASGAGAADAEAQEDGEAASPARVEEQWTDGCREWRDTVACLAHALGAMSLSDRCVLRLHDVVVTRKALNLALSYYPVARECLLAVVEPRSGMGYDGMFSDRFALEKARKPRGKGEEEPKADGAGDGAAGGKAGSAAQAALDAMEQLVNTLAHGKEDLQAMQQIVEMICLKEAPVVFTFMDVTSKFIDEDQVTLKSNYDFILRWVSVDSEDMVVMVERAFATSSQPSSRLAWDYDKDDWVIVPGLISGIWNELPEGTMSFPTFWRIARKHLRHYKPAATINDYCTYCMDLKKQILPSTEKLLADVRSELIQFMEGYFDQWDAFKASEGLEDKPGLHLRSLRHYIYHHSARTPCRQHAEHAFPCGLAQLRSRQSEFPQKQRVSLHAKEADLCLQLQSMSKLLDAYLFHRLFALLARYIKDAQVKQHDLLDTDDLCDWVGKRASEARKLDPTSPFVVVIKDVEPQKKPAEDRRQQAQSHLLVDGADQEFGKLNERCLIEKRKKSALKQKKRAEDRKRQLEEGPASSSESSSSSQSSDTSSCAD</sequence>
<keyword evidence="2" id="KW-0132">Cell division</keyword>
<evidence type="ECO:0000256" key="3">
    <source>
        <dbReference type="ARBA" id="ARBA00022776"/>
    </source>
</evidence>